<evidence type="ECO:0000313" key="1">
    <source>
        <dbReference type="EMBL" id="GME82799.1"/>
    </source>
</evidence>
<sequence>MGNHAFNLSLLASSRYLELGSFSWLDGQFPEMLESLVINLKVDTFSEFWRKHVPSLENLYSLKAIMKCHRKVIDFRGLEFPKNLHTIELAIEKDAIKLSFHYLPSSLKSFCFTMKSELGKSYFEHEQCVCARKFKHNGGSESSDPFHDRQALKQLF</sequence>
<protein>
    <submittedName>
        <fullName evidence="1">Unnamed protein product</fullName>
    </submittedName>
</protein>
<dbReference type="Proteomes" id="UP001165064">
    <property type="component" value="Unassembled WGS sequence"/>
</dbReference>
<comment type="caution">
    <text evidence="1">The sequence shown here is derived from an EMBL/GenBank/DDBJ whole genome shotgun (WGS) entry which is preliminary data.</text>
</comment>
<dbReference type="EMBL" id="BSXS01004330">
    <property type="protein sequence ID" value="GME82799.1"/>
    <property type="molecule type" value="Genomic_DNA"/>
</dbReference>
<evidence type="ECO:0000313" key="2">
    <source>
        <dbReference type="Proteomes" id="UP001165064"/>
    </source>
</evidence>
<organism evidence="1 2">
    <name type="scientific">Ambrosiozyma monospora</name>
    <name type="common">Yeast</name>
    <name type="synonym">Endomycopsis monosporus</name>
    <dbReference type="NCBI Taxonomy" id="43982"/>
    <lineage>
        <taxon>Eukaryota</taxon>
        <taxon>Fungi</taxon>
        <taxon>Dikarya</taxon>
        <taxon>Ascomycota</taxon>
        <taxon>Saccharomycotina</taxon>
        <taxon>Pichiomycetes</taxon>
        <taxon>Pichiales</taxon>
        <taxon>Pichiaceae</taxon>
        <taxon>Ambrosiozyma</taxon>
    </lineage>
</organism>
<keyword evidence="2" id="KW-1185">Reference proteome</keyword>
<gene>
    <name evidence="1" type="ORF">Amon02_000575600</name>
</gene>
<proteinExistence type="predicted"/>
<name>A0ACB5T7E8_AMBMO</name>
<accession>A0ACB5T7E8</accession>
<reference evidence="1" key="1">
    <citation type="submission" date="2023-04" db="EMBL/GenBank/DDBJ databases">
        <title>Ambrosiozyma monospora NBRC 10751.</title>
        <authorList>
            <person name="Ichikawa N."/>
            <person name="Sato H."/>
            <person name="Tonouchi N."/>
        </authorList>
    </citation>
    <scope>NUCLEOTIDE SEQUENCE</scope>
    <source>
        <strain evidence="1">NBRC 10751</strain>
    </source>
</reference>